<dbReference type="OrthoDB" id="196483at2"/>
<dbReference type="InterPro" id="IPR005358">
    <property type="entry name" value="Puta_zinc/iron-chelating_dom"/>
</dbReference>
<evidence type="ECO:0008006" key="3">
    <source>
        <dbReference type="Google" id="ProtNLM"/>
    </source>
</evidence>
<reference evidence="1 2" key="2">
    <citation type="journal article" date="2011" name="J. Bacteriol.">
        <title>Complete genome sequence of strain HTCC2503T of Parvularcula bermudensis, the type species of the order "Parvularculales" in the class Alphaproteobacteria.</title>
        <authorList>
            <person name="Oh H.M."/>
            <person name="Kang I."/>
            <person name="Vergin K.L."/>
            <person name="Kang D."/>
            <person name="Rhee K.H."/>
            <person name="Giovannoni S.J."/>
            <person name="Cho J.C."/>
        </authorList>
    </citation>
    <scope>NUCLEOTIDE SEQUENCE [LARGE SCALE GENOMIC DNA]</scope>
    <source>
        <strain evidence="2">ATCC BAA-594 / HTCC2503 / KCTC 12087</strain>
    </source>
</reference>
<dbReference type="PANTHER" id="PTHR35866">
    <property type="entry name" value="PUTATIVE-RELATED"/>
    <property type="match status" value="1"/>
</dbReference>
<name>E0TGL5_PARBH</name>
<sequence length="129" mass="15314">MAEKTKPRKRYNCLKCPAYCCSYQHIPVTDDDISRLAEHYSLTFEAARRKFSKRGDEDSPRVLRHKEDEHFGSICRLIDTETRNCTVYEARPAICRDFPSQNRCGYYDFLTFEREVQEDEEWVATTGNW</sequence>
<dbReference type="Pfam" id="PF03692">
    <property type="entry name" value="CxxCxxCC"/>
    <property type="match status" value="1"/>
</dbReference>
<dbReference type="STRING" id="314260.PB2503_10479"/>
<dbReference type="AlphaFoldDB" id="E0TGL5"/>
<gene>
    <name evidence="1" type="ordered locus">PB2503_10479</name>
</gene>
<dbReference type="eggNOG" id="COG0727">
    <property type="taxonomic scope" value="Bacteria"/>
</dbReference>
<protein>
    <recommendedName>
        <fullName evidence="3">YkgJ family cysteine cluster protein</fullName>
    </recommendedName>
</protein>
<organism evidence="1 2">
    <name type="scientific">Parvularcula bermudensis (strain ATCC BAA-594 / HTCC2503 / KCTC 12087)</name>
    <dbReference type="NCBI Taxonomy" id="314260"/>
    <lineage>
        <taxon>Bacteria</taxon>
        <taxon>Pseudomonadati</taxon>
        <taxon>Pseudomonadota</taxon>
        <taxon>Alphaproteobacteria</taxon>
        <taxon>Parvularculales</taxon>
        <taxon>Parvularculaceae</taxon>
        <taxon>Parvularcula</taxon>
    </lineage>
</organism>
<proteinExistence type="predicted"/>
<keyword evidence="2" id="KW-1185">Reference proteome</keyword>
<evidence type="ECO:0000313" key="2">
    <source>
        <dbReference type="Proteomes" id="UP000001302"/>
    </source>
</evidence>
<reference evidence="2" key="1">
    <citation type="submission" date="2010-08" db="EMBL/GenBank/DDBJ databases">
        <title>Genome sequence of Parvularcula bermudensis HTCC2503.</title>
        <authorList>
            <person name="Kang D.-M."/>
            <person name="Oh H.-M."/>
            <person name="Cho J.-C."/>
        </authorList>
    </citation>
    <scope>NUCLEOTIDE SEQUENCE [LARGE SCALE GENOMIC DNA]</scope>
    <source>
        <strain evidence="2">ATCC BAA-594 / HTCC2503 / KCTC 12087</strain>
    </source>
</reference>
<dbReference type="RefSeq" id="WP_013301121.1">
    <property type="nucleotide sequence ID" value="NC_014414.1"/>
</dbReference>
<dbReference type="Proteomes" id="UP000001302">
    <property type="component" value="Chromosome"/>
</dbReference>
<dbReference type="KEGG" id="pbr:PB2503_10479"/>
<dbReference type="EMBL" id="CP002156">
    <property type="protein sequence ID" value="ADM10147.1"/>
    <property type="molecule type" value="Genomic_DNA"/>
</dbReference>
<dbReference type="HOGENOM" id="CLU_148048_0_0_5"/>
<accession>E0TGL5</accession>
<evidence type="ECO:0000313" key="1">
    <source>
        <dbReference type="EMBL" id="ADM10147.1"/>
    </source>
</evidence>
<dbReference type="PANTHER" id="PTHR35866:SF1">
    <property type="entry name" value="YKGJ FAMILY CYSTEINE CLUSTER PROTEIN"/>
    <property type="match status" value="1"/>
</dbReference>